<protein>
    <recommendedName>
        <fullName evidence="4">Succinate dehydrogenase assembly factor 2, mitochondrial</fullName>
        <shortName evidence="4">SDH assembly factor 2</shortName>
        <shortName evidence="4">SDHAF2</shortName>
    </recommendedName>
</protein>
<dbReference type="InterPro" id="IPR005631">
    <property type="entry name" value="SDH"/>
</dbReference>
<reference evidence="6 7" key="1">
    <citation type="journal article" date="2015" name="Genome Announc.">
        <title>Draft Genome Sequence and Gene Annotation of the Entomopathogenic Fungus Verticillium hemipterigenum.</title>
        <authorList>
            <person name="Horn F."/>
            <person name="Habel A."/>
            <person name="Scharf D.H."/>
            <person name="Dworschak J."/>
            <person name="Brakhage A.A."/>
            <person name="Guthke R."/>
            <person name="Hertweck C."/>
            <person name="Linde J."/>
        </authorList>
    </citation>
    <scope>NUCLEOTIDE SEQUENCE [LARGE SCALE GENOMIC DNA]</scope>
</reference>
<dbReference type="GO" id="GO:0005759">
    <property type="term" value="C:mitochondrial matrix"/>
    <property type="evidence" value="ECO:0007669"/>
    <property type="project" value="UniProtKB-SubCell"/>
</dbReference>
<dbReference type="FunFam" id="1.10.150.250:FF:000002">
    <property type="entry name" value="Succinate dehydrogenase assembly factor 2, mitochondrial"/>
    <property type="match status" value="1"/>
</dbReference>
<feature type="compositionally biased region" description="Low complexity" evidence="5">
    <location>
        <begin position="202"/>
        <end position="213"/>
    </location>
</feature>
<dbReference type="InterPro" id="IPR028882">
    <property type="entry name" value="SDHAF2"/>
</dbReference>
<dbReference type="EMBL" id="CDHN01000001">
    <property type="protein sequence ID" value="CEJ80173.1"/>
    <property type="molecule type" value="Genomic_DNA"/>
</dbReference>
<dbReference type="InterPro" id="IPR036714">
    <property type="entry name" value="SDH_sf"/>
</dbReference>
<sequence length="293" mass="32718">MCPGATLLSGGPGRSSQFLGYSETCPFFSTVRPSIQPPRIPGCYDASRTQDQFFLVFFSARPSAMNPLAALRPAAIRRIALPMARRSLSTSARLFNENRPRMVPDAEPQELEVGELQGAKFRIEPLRRVGEDANTKRARLVYQSRKRGTLESDLLLSTFADKYLATMTPEQLTQYDLFLDENDWDIYYWATQHEPTSTTNPSVATSTASAGAVDPKDVPVTPGQENEQGIVTMRHPPKGEWAQTIGNFKPAYRPVPERWRGAEVLQLLREHVRTRSVDGEEGKGFAFMPPLKG</sequence>
<organism evidence="6 7">
    <name type="scientific">[Torrubiella] hemipterigena</name>
    <dbReference type="NCBI Taxonomy" id="1531966"/>
    <lineage>
        <taxon>Eukaryota</taxon>
        <taxon>Fungi</taxon>
        <taxon>Dikarya</taxon>
        <taxon>Ascomycota</taxon>
        <taxon>Pezizomycotina</taxon>
        <taxon>Sordariomycetes</taxon>
        <taxon>Hypocreomycetidae</taxon>
        <taxon>Hypocreales</taxon>
        <taxon>Clavicipitaceae</taxon>
        <taxon>Clavicipitaceae incertae sedis</taxon>
        <taxon>'Torrubiella' clade</taxon>
    </lineage>
</organism>
<evidence type="ECO:0000313" key="6">
    <source>
        <dbReference type="EMBL" id="CEJ80173.1"/>
    </source>
</evidence>
<dbReference type="PANTHER" id="PTHR12469:SF2">
    <property type="entry name" value="SUCCINATE DEHYDROGENASE ASSEMBLY FACTOR 2, MITOCHONDRIAL"/>
    <property type="match status" value="1"/>
</dbReference>
<evidence type="ECO:0000256" key="4">
    <source>
        <dbReference type="HAMAP-Rule" id="MF_03057"/>
    </source>
</evidence>
<dbReference type="AlphaFoldDB" id="A0A0A1SJ76"/>
<evidence type="ECO:0000256" key="2">
    <source>
        <dbReference type="ARBA" id="ARBA00023128"/>
    </source>
</evidence>
<evidence type="ECO:0000256" key="5">
    <source>
        <dbReference type="SAM" id="MobiDB-lite"/>
    </source>
</evidence>
<feature type="region of interest" description="Disordered" evidence="5">
    <location>
        <begin position="195"/>
        <end position="223"/>
    </location>
</feature>
<dbReference type="SUPFAM" id="SSF109910">
    <property type="entry name" value="YgfY-like"/>
    <property type="match status" value="1"/>
</dbReference>
<comment type="function">
    <text evidence="4">Plays an essential role in the assembly of succinate dehydrogenase (SDH), an enzyme complex (also referred to as respiratory complex II) that is a component of both the tricarboxylic acid (TCA) cycle and the mitochondrial electron transport chain, and which couples the oxidation of succinate to fumarate with the reduction of ubiquinone (coenzyme Q) to ubiquinol. Required for flavinylation (covalent attachment of FAD) of the flavoprotein subunit of the SDH catalytic dimer.</text>
</comment>
<dbReference type="OrthoDB" id="3364649at2759"/>
<comment type="similarity">
    <text evidence="4">Belongs to the SDHAF2 family.</text>
</comment>
<dbReference type="HOGENOM" id="CLU_082824_1_0_1"/>
<dbReference type="Proteomes" id="UP000039046">
    <property type="component" value="Unassembled WGS sequence"/>
</dbReference>
<evidence type="ECO:0000313" key="7">
    <source>
        <dbReference type="Proteomes" id="UP000039046"/>
    </source>
</evidence>
<dbReference type="HAMAP" id="MF_03057">
    <property type="entry name" value="SDHAF2"/>
    <property type="match status" value="1"/>
</dbReference>
<dbReference type="GO" id="GO:0006099">
    <property type="term" value="P:tricarboxylic acid cycle"/>
    <property type="evidence" value="ECO:0007669"/>
    <property type="project" value="TreeGrafter"/>
</dbReference>
<comment type="subcellular location">
    <subcellularLocation>
        <location evidence="1 4">Mitochondrion matrix</location>
    </subcellularLocation>
</comment>
<keyword evidence="3 4" id="KW-0143">Chaperone</keyword>
<evidence type="ECO:0000256" key="1">
    <source>
        <dbReference type="ARBA" id="ARBA00004305"/>
    </source>
</evidence>
<name>A0A0A1SJ76_9HYPO</name>
<dbReference type="GO" id="GO:0034553">
    <property type="term" value="P:mitochondrial respiratory chain complex II assembly"/>
    <property type="evidence" value="ECO:0007669"/>
    <property type="project" value="TreeGrafter"/>
</dbReference>
<comment type="subunit">
    <text evidence="4">Interacts with the flavoprotein subunit within the SDH catalytic dimer.</text>
</comment>
<dbReference type="Pfam" id="PF03937">
    <property type="entry name" value="Sdh5"/>
    <property type="match status" value="1"/>
</dbReference>
<dbReference type="GO" id="GO:0006121">
    <property type="term" value="P:mitochondrial electron transport, succinate to ubiquinone"/>
    <property type="evidence" value="ECO:0007669"/>
    <property type="project" value="UniProtKB-UniRule"/>
</dbReference>
<keyword evidence="2 4" id="KW-0496">Mitochondrion</keyword>
<gene>
    <name evidence="6" type="ORF">VHEMI00376</name>
</gene>
<accession>A0A0A1SJ76</accession>
<proteinExistence type="inferred from homology"/>
<dbReference type="STRING" id="1531966.A0A0A1SJ76"/>
<keyword evidence="7" id="KW-1185">Reference proteome</keyword>
<dbReference type="PANTHER" id="PTHR12469">
    <property type="entry name" value="PROTEIN EMI5 HOMOLOG, MITOCHONDRIAL"/>
    <property type="match status" value="1"/>
</dbReference>
<dbReference type="Gene3D" id="1.10.150.250">
    <property type="entry name" value="Flavinator of succinate dehydrogenase"/>
    <property type="match status" value="1"/>
</dbReference>
<evidence type="ECO:0000256" key="3">
    <source>
        <dbReference type="ARBA" id="ARBA00023186"/>
    </source>
</evidence>